<accession>A0A8E7EHZ9</accession>
<feature type="transmembrane region" description="Helical" evidence="1">
    <location>
        <begin position="69"/>
        <end position="88"/>
    </location>
</feature>
<dbReference type="KEGG" id="mrtj:KHC33_05330"/>
<proteinExistence type="predicted"/>
<sequence length="181" mass="19918">MNEYLRKTSHLLFGLLVAGVILIFPTYQAAMIIGFSLYVGLILIDLCMKGYKIPLISMIIHHMEREGEFPGKGAFFFVFSALVTLMFFPPVVAAVSVAVLAVLDGFSTIFGIRFGKHRIWKKKTLEGFLGGVIITAALLLFISPPVYAILISLVAGFVELLSPVDDNLIIPWVVAMLITLL</sequence>
<gene>
    <name evidence="2" type="ORF">KHC33_05330</name>
</gene>
<feature type="transmembrane region" description="Helical" evidence="1">
    <location>
        <begin position="94"/>
        <end position="115"/>
    </location>
</feature>
<keyword evidence="1" id="KW-1133">Transmembrane helix</keyword>
<feature type="transmembrane region" description="Helical" evidence="1">
    <location>
        <begin position="7"/>
        <end position="24"/>
    </location>
</feature>
<protein>
    <recommendedName>
        <fullName evidence="4">Phosphatidate cytidylyltransferase</fullName>
    </recommendedName>
</protein>
<keyword evidence="3" id="KW-1185">Reference proteome</keyword>
<dbReference type="GO" id="GO:0004143">
    <property type="term" value="F:ATP-dependent diacylglycerol kinase activity"/>
    <property type="evidence" value="ECO:0007669"/>
    <property type="project" value="InterPro"/>
</dbReference>
<reference evidence="2 3" key="1">
    <citation type="submission" date="2021-05" db="EMBL/GenBank/DDBJ databases">
        <title>A novel Methanospirillum isolate from a pyrite-forming mixed culture.</title>
        <authorList>
            <person name="Bunk B."/>
            <person name="Sproer C."/>
            <person name="Spring S."/>
            <person name="Pester M."/>
        </authorList>
    </citation>
    <scope>NUCLEOTIDE SEQUENCE [LARGE SCALE GENOMIC DNA]</scope>
    <source>
        <strain evidence="2 3">J.3.6.1-F.2.7.3</strain>
    </source>
</reference>
<dbReference type="Proteomes" id="UP000680656">
    <property type="component" value="Chromosome"/>
</dbReference>
<dbReference type="AlphaFoldDB" id="A0A8E7EHZ9"/>
<keyword evidence="1" id="KW-0812">Transmembrane</keyword>
<organism evidence="2 3">
    <name type="scientific">Methanospirillum purgamenti</name>
    <dbReference type="NCBI Taxonomy" id="2834276"/>
    <lineage>
        <taxon>Archaea</taxon>
        <taxon>Methanobacteriati</taxon>
        <taxon>Methanobacteriota</taxon>
        <taxon>Stenosarchaea group</taxon>
        <taxon>Methanomicrobia</taxon>
        <taxon>Methanomicrobiales</taxon>
        <taxon>Methanospirillaceae</taxon>
        <taxon>Methanospirillum</taxon>
    </lineage>
</organism>
<dbReference type="GeneID" id="65096584"/>
<dbReference type="PANTHER" id="PTHR31303">
    <property type="entry name" value="CTP-DEPENDENT DIACYLGLYCEROL KINASE 1"/>
    <property type="match status" value="1"/>
</dbReference>
<dbReference type="InterPro" id="IPR037997">
    <property type="entry name" value="Dgk1-like"/>
</dbReference>
<evidence type="ECO:0000256" key="1">
    <source>
        <dbReference type="SAM" id="Phobius"/>
    </source>
</evidence>
<keyword evidence="1" id="KW-0472">Membrane</keyword>
<evidence type="ECO:0000313" key="2">
    <source>
        <dbReference type="EMBL" id="QVV89923.1"/>
    </source>
</evidence>
<dbReference type="PANTHER" id="PTHR31303:SF1">
    <property type="entry name" value="CTP-DEPENDENT DIACYLGLYCEROL KINASE 1"/>
    <property type="match status" value="1"/>
</dbReference>
<evidence type="ECO:0008006" key="4">
    <source>
        <dbReference type="Google" id="ProtNLM"/>
    </source>
</evidence>
<name>A0A8E7EHZ9_9EURY</name>
<evidence type="ECO:0000313" key="3">
    <source>
        <dbReference type="Proteomes" id="UP000680656"/>
    </source>
</evidence>
<dbReference type="RefSeq" id="WP_214420703.1">
    <property type="nucleotide sequence ID" value="NZ_CP075546.1"/>
</dbReference>
<feature type="transmembrane region" description="Helical" evidence="1">
    <location>
        <begin position="127"/>
        <end position="158"/>
    </location>
</feature>
<dbReference type="EMBL" id="CP075546">
    <property type="protein sequence ID" value="QVV89923.1"/>
    <property type="molecule type" value="Genomic_DNA"/>
</dbReference>